<keyword evidence="2" id="KW-0732">Signal</keyword>
<dbReference type="InterPro" id="IPR024079">
    <property type="entry name" value="MetalloPept_cat_dom_sf"/>
</dbReference>
<accession>A0A8B6HNA4</accession>
<comment type="caution">
    <text evidence="1">Lacks conserved residue(s) required for the propagation of feature annotation.</text>
</comment>
<evidence type="ECO:0000313" key="4">
    <source>
        <dbReference type="EMBL" id="VDI82303.1"/>
    </source>
</evidence>
<feature type="signal peptide" evidence="2">
    <location>
        <begin position="1"/>
        <end position="17"/>
    </location>
</feature>
<name>A0A8B6HNA4_MYTGA</name>
<dbReference type="AlphaFoldDB" id="A0A8B6HNA4"/>
<dbReference type="GO" id="GO:0006509">
    <property type="term" value="P:membrane protein ectodomain proteolysis"/>
    <property type="evidence" value="ECO:0007669"/>
    <property type="project" value="TreeGrafter"/>
</dbReference>
<proteinExistence type="predicted"/>
<evidence type="ECO:0000256" key="2">
    <source>
        <dbReference type="SAM" id="SignalP"/>
    </source>
</evidence>
<feature type="chain" id="PRO_5032426143" description="Peptidase M12B domain-containing protein" evidence="2">
    <location>
        <begin position="18"/>
        <end position="340"/>
    </location>
</feature>
<evidence type="ECO:0000259" key="3">
    <source>
        <dbReference type="PROSITE" id="PS50215"/>
    </source>
</evidence>
<gene>
    <name evidence="4" type="ORF">MGAL_10B016784</name>
</gene>
<dbReference type="Gene3D" id="3.40.390.10">
    <property type="entry name" value="Collagenase (Catalytic Domain)"/>
    <property type="match status" value="1"/>
</dbReference>
<dbReference type="PROSITE" id="PS50215">
    <property type="entry name" value="ADAM_MEPRO"/>
    <property type="match status" value="1"/>
</dbReference>
<dbReference type="PANTHER" id="PTHR11905:SF159">
    <property type="entry name" value="ADAM METALLOPROTEASE"/>
    <property type="match status" value="1"/>
</dbReference>
<reference evidence="4" key="1">
    <citation type="submission" date="2018-11" db="EMBL/GenBank/DDBJ databases">
        <authorList>
            <person name="Alioto T."/>
            <person name="Alioto T."/>
        </authorList>
    </citation>
    <scope>NUCLEOTIDE SEQUENCE</scope>
</reference>
<feature type="domain" description="Peptidase M12B" evidence="3">
    <location>
        <begin position="195"/>
        <end position="340"/>
    </location>
</feature>
<dbReference type="InterPro" id="IPR001590">
    <property type="entry name" value="Peptidase_M12B"/>
</dbReference>
<sequence>MQIFIFISVLLITRSQCFLKLPFNDEIQYHDEIDIKIANGQRSKRSIDSSNHIETYDLDFEVERSNVKLHLVRNDKIHTNVPIHTMKHGSTKKINGREKENSNFYQDVNNGASFVIQEDLQGNRNMFGTFSFGGEEYIIQTSSQRNYSSFHGRLENVHLIKERKRNVQFDDVYKIGDSFKNQTNYHRRKRATGIQQIELLIFCDYAIYSYWYAKSDKSTIQEKETDALTTIRQYYAFVLNGTPGDAPWTENIKDASFTPNRVDSTVGLGNFQTWVKLQTGLPDHDHAMLFTRYDLTASGLTGNAGLAFTSAVCTENSQSIVEERFDFVVITTAAHELGHW</sequence>
<feature type="active site" evidence="1">
    <location>
        <position position="336"/>
    </location>
</feature>
<dbReference type="EMBL" id="UYJE01010336">
    <property type="protein sequence ID" value="VDI82303.1"/>
    <property type="molecule type" value="Genomic_DNA"/>
</dbReference>
<keyword evidence="5" id="KW-1185">Reference proteome</keyword>
<protein>
    <recommendedName>
        <fullName evidence="3">Peptidase M12B domain-containing protein</fullName>
    </recommendedName>
</protein>
<dbReference type="GO" id="GO:0004222">
    <property type="term" value="F:metalloendopeptidase activity"/>
    <property type="evidence" value="ECO:0007669"/>
    <property type="project" value="InterPro"/>
</dbReference>
<dbReference type="SUPFAM" id="SSF55486">
    <property type="entry name" value="Metalloproteases ('zincins'), catalytic domain"/>
    <property type="match status" value="1"/>
</dbReference>
<dbReference type="OrthoDB" id="6097485at2759"/>
<dbReference type="Pfam" id="PF13582">
    <property type="entry name" value="Reprolysin_3"/>
    <property type="match status" value="1"/>
</dbReference>
<comment type="caution">
    <text evidence="4">The sequence shown here is derived from an EMBL/GenBank/DDBJ whole genome shotgun (WGS) entry which is preliminary data.</text>
</comment>
<dbReference type="PANTHER" id="PTHR11905">
    <property type="entry name" value="ADAM A DISINTEGRIN AND METALLOPROTEASE DOMAIN"/>
    <property type="match status" value="1"/>
</dbReference>
<evidence type="ECO:0000313" key="5">
    <source>
        <dbReference type="Proteomes" id="UP000596742"/>
    </source>
</evidence>
<evidence type="ECO:0000256" key="1">
    <source>
        <dbReference type="PROSITE-ProRule" id="PRU00276"/>
    </source>
</evidence>
<dbReference type="Proteomes" id="UP000596742">
    <property type="component" value="Unassembled WGS sequence"/>
</dbReference>
<organism evidence="4 5">
    <name type="scientific">Mytilus galloprovincialis</name>
    <name type="common">Mediterranean mussel</name>
    <dbReference type="NCBI Taxonomy" id="29158"/>
    <lineage>
        <taxon>Eukaryota</taxon>
        <taxon>Metazoa</taxon>
        <taxon>Spiralia</taxon>
        <taxon>Lophotrochozoa</taxon>
        <taxon>Mollusca</taxon>
        <taxon>Bivalvia</taxon>
        <taxon>Autobranchia</taxon>
        <taxon>Pteriomorphia</taxon>
        <taxon>Mytilida</taxon>
        <taxon>Mytiloidea</taxon>
        <taxon>Mytilidae</taxon>
        <taxon>Mytilinae</taxon>
        <taxon>Mytilus</taxon>
    </lineage>
</organism>